<evidence type="ECO:0000256" key="4">
    <source>
        <dbReference type="ARBA" id="ARBA00022729"/>
    </source>
</evidence>
<comment type="function">
    <text evidence="5">Effector that suppresses plant defense responses during pathogen infection.</text>
</comment>
<evidence type="ECO:0000256" key="5">
    <source>
        <dbReference type="RuleBase" id="RU367124"/>
    </source>
</evidence>
<keyword evidence="4 5" id="KW-0732">Signal</keyword>
<feature type="chain" id="PRO_5035287500" description="RxLR effector protein" evidence="5">
    <location>
        <begin position="21"/>
        <end position="109"/>
    </location>
</feature>
<accession>A0A8J5IQU1</accession>
<evidence type="ECO:0000256" key="6">
    <source>
        <dbReference type="SAM" id="MobiDB-lite"/>
    </source>
</evidence>
<dbReference type="AlphaFoldDB" id="A0A8J5IQU1"/>
<name>A0A8J5IQU1_9STRA</name>
<dbReference type="EMBL" id="JAENGY010000467">
    <property type="protein sequence ID" value="KAG6962307.1"/>
    <property type="molecule type" value="Genomic_DNA"/>
</dbReference>
<evidence type="ECO:0000256" key="3">
    <source>
        <dbReference type="ARBA" id="ARBA00022525"/>
    </source>
</evidence>
<feature type="region of interest" description="Disordered" evidence="6">
    <location>
        <begin position="33"/>
        <end position="66"/>
    </location>
</feature>
<comment type="similarity">
    <text evidence="2 5">Belongs to the RxLR effector family.</text>
</comment>
<evidence type="ECO:0000313" key="7">
    <source>
        <dbReference type="EMBL" id="KAG6962307.1"/>
    </source>
</evidence>
<keyword evidence="8" id="KW-1185">Reference proteome</keyword>
<proteinExistence type="inferred from homology"/>
<comment type="caution">
    <text evidence="7">The sequence shown here is derived from an EMBL/GenBank/DDBJ whole genome shotgun (WGS) entry which is preliminary data.</text>
</comment>
<gene>
    <name evidence="7" type="ORF">JG688_00008666</name>
</gene>
<sequence>MGLYNIFLVTAIILIVGSHGLPATAADDQAKLPTMTAPDTAPSVRSLLSQSDGTNKLRGADNMSGQDEERGFFSTAKLKLFLKLREQMKTYYNMWLNKKTAKMAAKAKA</sequence>
<evidence type="ECO:0000313" key="8">
    <source>
        <dbReference type="Proteomes" id="UP000709295"/>
    </source>
</evidence>
<dbReference type="InterPro" id="IPR031825">
    <property type="entry name" value="RXLR"/>
</dbReference>
<evidence type="ECO:0000256" key="1">
    <source>
        <dbReference type="ARBA" id="ARBA00004613"/>
    </source>
</evidence>
<organism evidence="7 8">
    <name type="scientific">Phytophthora aleatoria</name>
    <dbReference type="NCBI Taxonomy" id="2496075"/>
    <lineage>
        <taxon>Eukaryota</taxon>
        <taxon>Sar</taxon>
        <taxon>Stramenopiles</taxon>
        <taxon>Oomycota</taxon>
        <taxon>Peronosporomycetes</taxon>
        <taxon>Peronosporales</taxon>
        <taxon>Peronosporaceae</taxon>
        <taxon>Phytophthora</taxon>
    </lineage>
</organism>
<keyword evidence="3 5" id="KW-0964">Secreted</keyword>
<dbReference type="Pfam" id="PF16810">
    <property type="entry name" value="RXLR"/>
    <property type="match status" value="1"/>
</dbReference>
<reference evidence="7" key="1">
    <citation type="submission" date="2021-01" db="EMBL/GenBank/DDBJ databases">
        <title>Phytophthora aleatoria, a newly-described species from Pinus radiata is distinct from Phytophthora cactorum isolates based on comparative genomics.</title>
        <authorList>
            <person name="Mcdougal R."/>
            <person name="Panda P."/>
            <person name="Williams N."/>
            <person name="Studholme D.J."/>
        </authorList>
    </citation>
    <scope>NUCLEOTIDE SEQUENCE</scope>
    <source>
        <strain evidence="7">NZFS 4037</strain>
    </source>
</reference>
<feature type="signal peptide" evidence="5">
    <location>
        <begin position="1"/>
        <end position="20"/>
    </location>
</feature>
<evidence type="ECO:0000256" key="2">
    <source>
        <dbReference type="ARBA" id="ARBA00010400"/>
    </source>
</evidence>
<comment type="domain">
    <text evidence="5">The RxLR-dEER motif acts to carry the protein into the host cell cytoplasm through binding to cell surface phosphatidylinositol-3-phosphate.</text>
</comment>
<comment type="subcellular location">
    <subcellularLocation>
        <location evidence="1 5">Secreted</location>
    </subcellularLocation>
</comment>
<protein>
    <recommendedName>
        <fullName evidence="5">RxLR effector protein</fullName>
    </recommendedName>
</protein>
<dbReference type="Proteomes" id="UP000709295">
    <property type="component" value="Unassembled WGS sequence"/>
</dbReference>